<gene>
    <name evidence="13" type="ORF">ABB37_06660</name>
</gene>
<feature type="region of interest" description="Disordered" evidence="10">
    <location>
        <begin position="562"/>
        <end position="602"/>
    </location>
</feature>
<evidence type="ECO:0000256" key="8">
    <source>
        <dbReference type="ARBA" id="ARBA00023125"/>
    </source>
</evidence>
<dbReference type="GO" id="GO:0000228">
    <property type="term" value="C:nuclear chromosome"/>
    <property type="evidence" value="ECO:0007669"/>
    <property type="project" value="TreeGrafter"/>
</dbReference>
<reference evidence="13 14" key="1">
    <citation type="submission" date="2015-07" db="EMBL/GenBank/DDBJ databases">
        <title>High-quality genome of monoxenous trypanosomatid Leptomonas pyrrhocoris.</title>
        <authorList>
            <person name="Flegontov P."/>
            <person name="Butenko A."/>
            <person name="Firsov S."/>
            <person name="Vlcek C."/>
            <person name="Logacheva M.D."/>
            <person name="Field M."/>
            <person name="Filatov D."/>
            <person name="Flegontova O."/>
            <person name="Gerasimov E."/>
            <person name="Jackson A.P."/>
            <person name="Kelly S."/>
            <person name="Opperdoes F."/>
            <person name="O'Reilly A."/>
            <person name="Votypka J."/>
            <person name="Yurchenko V."/>
            <person name="Lukes J."/>
        </authorList>
    </citation>
    <scope>NUCLEOTIDE SEQUENCE [LARGE SCALE GENOMIC DNA]</scope>
    <source>
        <strain evidence="13">H10</strain>
    </source>
</reference>
<dbReference type="Gene3D" id="1.10.10.10">
    <property type="entry name" value="Winged helix-like DNA-binding domain superfamily/Winged helix DNA-binding domain"/>
    <property type="match status" value="1"/>
</dbReference>
<keyword evidence="9" id="KW-0413">Isomerase</keyword>
<dbReference type="InterPro" id="IPR034136">
    <property type="entry name" value="TOPRIM_Topo6A/Spo11"/>
</dbReference>
<dbReference type="Pfam" id="PF21180">
    <property type="entry name" value="TOP6A-Spo11_Toprim"/>
    <property type="match status" value="1"/>
</dbReference>
<dbReference type="GO" id="GO:0003677">
    <property type="term" value="F:DNA binding"/>
    <property type="evidence" value="ECO:0007669"/>
    <property type="project" value="UniProtKB-KW"/>
</dbReference>
<evidence type="ECO:0000256" key="3">
    <source>
        <dbReference type="ARBA" id="ARBA00006559"/>
    </source>
</evidence>
<dbReference type="InterPro" id="IPR013049">
    <property type="entry name" value="Spo11/TopoVI_A_N"/>
</dbReference>
<dbReference type="GO" id="GO:0042138">
    <property type="term" value="P:meiotic DNA double-strand break formation"/>
    <property type="evidence" value="ECO:0007669"/>
    <property type="project" value="TreeGrafter"/>
</dbReference>
<dbReference type="InterPro" id="IPR036388">
    <property type="entry name" value="WH-like_DNA-bd_sf"/>
</dbReference>
<dbReference type="GO" id="GO:0000706">
    <property type="term" value="P:meiotic DNA double-strand break processing"/>
    <property type="evidence" value="ECO:0007669"/>
    <property type="project" value="TreeGrafter"/>
</dbReference>
<comment type="caution">
    <text evidence="13">The sequence shown here is derived from an EMBL/GenBank/DDBJ whole genome shotgun (WGS) entry which is preliminary data.</text>
</comment>
<dbReference type="PANTHER" id="PTHR10848:SF2">
    <property type="entry name" value="RECOMBINATION PROTEIN SPO11, PUTATIVE-RELATED"/>
    <property type="match status" value="1"/>
</dbReference>
<dbReference type="EMBL" id="LGTL01000015">
    <property type="protein sequence ID" value="KPA77858.1"/>
    <property type="molecule type" value="Genomic_DNA"/>
</dbReference>
<dbReference type="SUPFAM" id="SSF56726">
    <property type="entry name" value="DNA topoisomerase IV, alpha subunit"/>
    <property type="match status" value="1"/>
</dbReference>
<evidence type="ECO:0000256" key="10">
    <source>
        <dbReference type="SAM" id="MobiDB-lite"/>
    </source>
</evidence>
<dbReference type="GO" id="GO:0003918">
    <property type="term" value="F:DNA topoisomerase type II (double strand cut, ATP-hydrolyzing) activity"/>
    <property type="evidence" value="ECO:0007669"/>
    <property type="project" value="UniProtKB-EC"/>
</dbReference>
<dbReference type="OMA" id="DVYYHLV"/>
<dbReference type="EC" id="5.6.2.2" evidence="4"/>
<evidence type="ECO:0000256" key="6">
    <source>
        <dbReference type="ARBA" id="ARBA00022842"/>
    </source>
</evidence>
<dbReference type="PANTHER" id="PTHR10848">
    <property type="entry name" value="MEIOTIC RECOMBINATION PROTEIN SPO11"/>
    <property type="match status" value="1"/>
</dbReference>
<feature type="compositionally biased region" description="Basic residues" evidence="10">
    <location>
        <begin position="574"/>
        <end position="585"/>
    </location>
</feature>
<dbReference type="GeneID" id="26906946"/>
<feature type="domain" description="Spo11/DNA topoisomerase VI subunit A N-terminal" evidence="11">
    <location>
        <begin position="109"/>
        <end position="166"/>
    </location>
</feature>
<dbReference type="Pfam" id="PF04406">
    <property type="entry name" value="TP6A_N"/>
    <property type="match status" value="1"/>
</dbReference>
<evidence type="ECO:0000259" key="12">
    <source>
        <dbReference type="Pfam" id="PF21180"/>
    </source>
</evidence>
<dbReference type="GO" id="GO:0046872">
    <property type="term" value="F:metal ion binding"/>
    <property type="evidence" value="ECO:0007669"/>
    <property type="project" value="UniProtKB-KW"/>
</dbReference>
<evidence type="ECO:0000259" key="11">
    <source>
        <dbReference type="Pfam" id="PF04406"/>
    </source>
</evidence>
<keyword evidence="6" id="KW-0460">Magnesium</keyword>
<proteinExistence type="inferred from homology"/>
<evidence type="ECO:0000256" key="4">
    <source>
        <dbReference type="ARBA" id="ARBA00012895"/>
    </source>
</evidence>
<protein>
    <recommendedName>
        <fullName evidence="4">DNA topoisomerase (ATP-hydrolyzing)</fullName>
        <ecNumber evidence="4">5.6.2.2</ecNumber>
    </recommendedName>
</protein>
<sequence>MSDTFAEITPSVAADNSQEALREEVLRRMEIYVLELLYNALPPPCAAAGETGVVDGFTATTQPSAQTTPKIENPNGQKTTIQRSSSNPLLLPLMSSKPLRLRTLHTTRRHLLLLRLLYFNVKQRTVQTHRDVYYHLVRELPSQSTVNHTVQQLARVLRVPRQLMGVMAGGRGYIAGAICYRGTSLEGAALAREGMPLPLVEAEWRVSCVEQEEYAVEREEEELDAEHVACATLSTPLRGFRAESAAARAPTLADEGPPLASPSSYTAGFQIKSNVRFILVVEKHAVFVHLLRSGLPRLVPCVLLTAQGFPTHAAHRLLANLHAAVPQAVVIGLVDYNPYGLAILSAYRWPSTGVKGPASFADTEESPSEALIRGAMPENRFCAVASLRWFAVRAVHLRRVESSTEPPQQTRDSTGSRTRRRGTQSRNEAPTEAALEPAETHPDAMSLKKQGDSSLAADRLRTRRDVRLATGCLSGLASQHRQSGKNSREGGTLPQSVRIASSLSTVAAGVTASSIIRGVRTRPPLPPPLQPFTPRDTAVLSSIIAQLEARLRSASSTANVLGPPTEVAAENTHAVKRIKRSHRQSQRNEAEGSDTPADSPFAIFPPDDAEVASISAWLREAKEMRARAAKCELEVLYTHPFASLFGGASVATSTASTFSSPATQHREGAATRPAAATSGFAVWVAQQLLRGQYI</sequence>
<evidence type="ECO:0000256" key="7">
    <source>
        <dbReference type="ARBA" id="ARBA00023029"/>
    </source>
</evidence>
<dbReference type="GO" id="GO:0007131">
    <property type="term" value="P:reciprocal meiotic recombination"/>
    <property type="evidence" value="ECO:0007669"/>
    <property type="project" value="TreeGrafter"/>
</dbReference>
<feature type="region of interest" description="Disordered" evidence="10">
    <location>
        <begin position="61"/>
        <end position="82"/>
    </location>
</feature>
<keyword evidence="7" id="KW-0799">Topoisomerase</keyword>
<dbReference type="VEuPathDB" id="TriTrypDB:LpyrH10_15_0700"/>
<dbReference type="OrthoDB" id="5377392at2759"/>
<comment type="cofactor">
    <cofactor evidence="2">
        <name>Mg(2+)</name>
        <dbReference type="ChEBI" id="CHEBI:18420"/>
    </cofactor>
</comment>
<dbReference type="RefSeq" id="XP_015656297.1">
    <property type="nucleotide sequence ID" value="XM_015805004.1"/>
</dbReference>
<keyword evidence="14" id="KW-1185">Reference proteome</keyword>
<keyword evidence="8" id="KW-0238">DNA-binding</keyword>
<evidence type="ECO:0000256" key="2">
    <source>
        <dbReference type="ARBA" id="ARBA00001946"/>
    </source>
</evidence>
<accession>A0A0N0VEG1</accession>
<evidence type="ECO:0000313" key="13">
    <source>
        <dbReference type="EMBL" id="KPA77858.1"/>
    </source>
</evidence>
<dbReference type="Proteomes" id="UP000037923">
    <property type="component" value="Unassembled WGS sequence"/>
</dbReference>
<evidence type="ECO:0000313" key="14">
    <source>
        <dbReference type="Proteomes" id="UP000037923"/>
    </source>
</evidence>
<feature type="domain" description="Topoisomerase 6 subunit A/Spo11 TOPRIM" evidence="12">
    <location>
        <begin position="277"/>
        <end position="352"/>
    </location>
</feature>
<name>A0A0N0VEG1_LEPPY</name>
<comment type="catalytic activity">
    <reaction evidence="1">
        <text>ATP-dependent breakage, passage and rejoining of double-stranded DNA.</text>
        <dbReference type="EC" id="5.6.2.2"/>
    </reaction>
</comment>
<dbReference type="InterPro" id="IPR002815">
    <property type="entry name" value="Spo11/TopoVI_A"/>
</dbReference>
<comment type="similarity">
    <text evidence="3">Belongs to the TOP6A family.</text>
</comment>
<feature type="region of interest" description="Disordered" evidence="10">
    <location>
        <begin position="400"/>
        <end position="461"/>
    </location>
</feature>
<dbReference type="Gene3D" id="3.40.1360.10">
    <property type="match status" value="1"/>
</dbReference>
<evidence type="ECO:0000256" key="5">
    <source>
        <dbReference type="ARBA" id="ARBA00022723"/>
    </source>
</evidence>
<dbReference type="GO" id="GO:0005524">
    <property type="term" value="F:ATP binding"/>
    <property type="evidence" value="ECO:0007669"/>
    <property type="project" value="InterPro"/>
</dbReference>
<evidence type="ECO:0000256" key="9">
    <source>
        <dbReference type="ARBA" id="ARBA00023235"/>
    </source>
</evidence>
<keyword evidence="5" id="KW-0479">Metal-binding</keyword>
<feature type="compositionally biased region" description="Low complexity" evidence="10">
    <location>
        <begin position="424"/>
        <end position="437"/>
    </location>
</feature>
<dbReference type="AlphaFoldDB" id="A0A0N0VEG1"/>
<organism evidence="13 14">
    <name type="scientific">Leptomonas pyrrhocoris</name>
    <name type="common">Firebug parasite</name>
    <dbReference type="NCBI Taxonomy" id="157538"/>
    <lineage>
        <taxon>Eukaryota</taxon>
        <taxon>Discoba</taxon>
        <taxon>Euglenozoa</taxon>
        <taxon>Kinetoplastea</taxon>
        <taxon>Metakinetoplastina</taxon>
        <taxon>Trypanosomatida</taxon>
        <taxon>Trypanosomatidae</taxon>
        <taxon>Leishmaniinae</taxon>
        <taxon>Leptomonas</taxon>
    </lineage>
</organism>
<dbReference type="InterPro" id="IPR036078">
    <property type="entry name" value="Spo11/TopoVI_A_sf"/>
</dbReference>
<evidence type="ECO:0000256" key="1">
    <source>
        <dbReference type="ARBA" id="ARBA00000185"/>
    </source>
</evidence>